<dbReference type="RefSeq" id="WP_161027635.1">
    <property type="nucleotide sequence ID" value="NZ_WWCJ01000019.1"/>
</dbReference>
<feature type="signal peptide" evidence="1">
    <location>
        <begin position="1"/>
        <end position="23"/>
    </location>
</feature>
<name>A0A6N9HLY1_9BURK</name>
<proteinExistence type="predicted"/>
<dbReference type="InterPro" id="IPR010131">
    <property type="entry name" value="MdtP/NodT-like"/>
</dbReference>
<keyword evidence="1" id="KW-0732">Signal</keyword>
<dbReference type="PANTHER" id="PTHR30203:SF24">
    <property type="entry name" value="BLR4935 PROTEIN"/>
    <property type="match status" value="1"/>
</dbReference>
<comment type="caution">
    <text evidence="2">The sequence shown here is derived from an EMBL/GenBank/DDBJ whole genome shotgun (WGS) entry which is preliminary data.</text>
</comment>
<dbReference type="EMBL" id="WWCJ01000019">
    <property type="protein sequence ID" value="MYN04681.1"/>
    <property type="molecule type" value="Genomic_DNA"/>
</dbReference>
<evidence type="ECO:0000313" key="3">
    <source>
        <dbReference type="Proteomes" id="UP000448575"/>
    </source>
</evidence>
<protein>
    <submittedName>
        <fullName evidence="2">TolC family protein</fullName>
    </submittedName>
</protein>
<evidence type="ECO:0000256" key="1">
    <source>
        <dbReference type="SAM" id="SignalP"/>
    </source>
</evidence>
<dbReference type="AlphaFoldDB" id="A0A6N9HLY1"/>
<accession>A0A6N9HLY1</accession>
<organism evidence="2 3">
    <name type="scientific">Pseudoduganella guangdongensis</name>
    <dbReference type="NCBI Taxonomy" id="2692179"/>
    <lineage>
        <taxon>Bacteria</taxon>
        <taxon>Pseudomonadati</taxon>
        <taxon>Pseudomonadota</taxon>
        <taxon>Betaproteobacteria</taxon>
        <taxon>Burkholderiales</taxon>
        <taxon>Oxalobacteraceae</taxon>
        <taxon>Telluria group</taxon>
        <taxon>Pseudoduganella</taxon>
    </lineage>
</organism>
<reference evidence="2 3" key="1">
    <citation type="submission" date="2019-12" db="EMBL/GenBank/DDBJ databases">
        <title>Novel species isolated from a subtropical stream in China.</title>
        <authorList>
            <person name="Lu H."/>
        </authorList>
    </citation>
    <scope>NUCLEOTIDE SEQUENCE [LARGE SCALE GENOMIC DNA]</scope>
    <source>
        <strain evidence="2 3">DS3</strain>
    </source>
</reference>
<sequence>MNQAFKLAAVAATAVLLSGCATFSNDGGFGAVAQATKTRSGAETRMLRNEEDQRALEAQLRQLLAEPLTADAAVQVALLNNRSLQARYWDLGVAEAELVQAGRMANPGFSFKRSHGGGDVAIERTLSMNFIQLLTIPLASRIEAQRFEQVKLELAGEAVAMAHQARLAWIEAVAAQQGVEYAQQISDAAEASGELAKRMHAAGNWSKYDAAREQAFHADAMADVARARKAATASREKLARLLGMPAAAAPGAAAEGQALAFRLPARLPELPAAQRSVADAESLAMRDRLDVQAARKSAQHTADALGLTRTTRFINVLELSGIREREGDHRSRGYEISLEVPLFDWGGARVAHAQATYMQSLNLLAAAANNARSEARESHEDYLASYALAKHYRDVVIPLRKKVSEETLLRYNGMLLSVFELLADAREQTAAVNNYITALKEFWIADANLDAAIGGKGVQQ</sequence>
<dbReference type="PANTHER" id="PTHR30203">
    <property type="entry name" value="OUTER MEMBRANE CATION EFFLUX PROTEIN"/>
    <property type="match status" value="1"/>
</dbReference>
<dbReference type="SUPFAM" id="SSF56954">
    <property type="entry name" value="Outer membrane efflux proteins (OEP)"/>
    <property type="match status" value="1"/>
</dbReference>
<dbReference type="GO" id="GO:0015562">
    <property type="term" value="F:efflux transmembrane transporter activity"/>
    <property type="evidence" value="ECO:0007669"/>
    <property type="project" value="InterPro"/>
</dbReference>
<dbReference type="PROSITE" id="PS51257">
    <property type="entry name" value="PROKAR_LIPOPROTEIN"/>
    <property type="match status" value="1"/>
</dbReference>
<dbReference type="Proteomes" id="UP000448575">
    <property type="component" value="Unassembled WGS sequence"/>
</dbReference>
<feature type="chain" id="PRO_5026832964" evidence="1">
    <location>
        <begin position="24"/>
        <end position="460"/>
    </location>
</feature>
<keyword evidence="3" id="KW-1185">Reference proteome</keyword>
<gene>
    <name evidence="2" type="ORF">GTP41_21535</name>
</gene>
<dbReference type="Gene3D" id="1.20.1600.10">
    <property type="entry name" value="Outer membrane efflux proteins (OEP)"/>
    <property type="match status" value="1"/>
</dbReference>
<evidence type="ECO:0000313" key="2">
    <source>
        <dbReference type="EMBL" id="MYN04681.1"/>
    </source>
</evidence>